<dbReference type="Proteomes" id="UP001242480">
    <property type="component" value="Unassembled WGS sequence"/>
</dbReference>
<reference evidence="1 2" key="1">
    <citation type="submission" date="2023-07" db="EMBL/GenBank/DDBJ databases">
        <title>Genomic Encyclopedia of Type Strains, Phase IV (KMG-IV): sequencing the most valuable type-strain genomes for metagenomic binning, comparative biology and taxonomic classification.</title>
        <authorList>
            <person name="Goeker M."/>
        </authorList>
    </citation>
    <scope>NUCLEOTIDE SEQUENCE [LARGE SCALE GENOMIC DNA]</scope>
    <source>
        <strain evidence="1 2">DSM 19619</strain>
    </source>
</reference>
<evidence type="ECO:0000313" key="2">
    <source>
        <dbReference type="Proteomes" id="UP001242480"/>
    </source>
</evidence>
<gene>
    <name evidence="1" type="ORF">QO011_003457</name>
</gene>
<organism evidence="1 2">
    <name type="scientific">Labrys wisconsinensis</name>
    <dbReference type="NCBI Taxonomy" id="425677"/>
    <lineage>
        <taxon>Bacteria</taxon>
        <taxon>Pseudomonadati</taxon>
        <taxon>Pseudomonadota</taxon>
        <taxon>Alphaproteobacteria</taxon>
        <taxon>Hyphomicrobiales</taxon>
        <taxon>Xanthobacteraceae</taxon>
        <taxon>Labrys</taxon>
    </lineage>
</organism>
<evidence type="ECO:0000313" key="1">
    <source>
        <dbReference type="EMBL" id="MDQ0470438.1"/>
    </source>
</evidence>
<keyword evidence="2" id="KW-1185">Reference proteome</keyword>
<sequence length="313" mass="33482">MPLIRILSDSKAGDLVQCRGVAEAVVEAVGGTIEYRFVRPRAVFAWTMPWSLPDPRDAAALAPPWPDLAIASGRRTVPYLKALKRRSPATLTVFLKDPYTGPGTADLIWVPEHDRRRGPNVIATPTSPHRLTPAKLTAARVAARPELLALPQPRVAVLLGGASRDVAFGAKDIAAFSVELARLAESGVGLMVSPSRRTPPALIAAVRAVLAGRPAFVWDGEGRNPYLEMMALADCLVVTADSANMLSEAAMTGRPILAFAPAGLPSKLKSFLDILTRHGAVAKFAGHLESFTYPPLDSTPLIAREIVSRLRPS</sequence>
<dbReference type="Pfam" id="PF06258">
    <property type="entry name" value="Mito_fiss_Elm1"/>
    <property type="match status" value="1"/>
</dbReference>
<comment type="caution">
    <text evidence="1">The sequence shown here is derived from an EMBL/GenBank/DDBJ whole genome shotgun (WGS) entry which is preliminary data.</text>
</comment>
<dbReference type="InterPro" id="IPR009367">
    <property type="entry name" value="Elm1-like"/>
</dbReference>
<dbReference type="SUPFAM" id="SSF53756">
    <property type="entry name" value="UDP-Glycosyltransferase/glycogen phosphorylase"/>
    <property type="match status" value="1"/>
</dbReference>
<dbReference type="EMBL" id="JAUSVX010000006">
    <property type="protein sequence ID" value="MDQ0470438.1"/>
    <property type="molecule type" value="Genomic_DNA"/>
</dbReference>
<dbReference type="PANTHER" id="PTHR33986">
    <property type="entry name" value="OS02G0535700 PROTEIN"/>
    <property type="match status" value="1"/>
</dbReference>
<dbReference type="PANTHER" id="PTHR33986:SF15">
    <property type="entry name" value="MITOCHONDRIAL FISSION PROTEIN ELM1"/>
    <property type="match status" value="1"/>
</dbReference>
<accession>A0ABU0J842</accession>
<dbReference type="RefSeq" id="WP_307274422.1">
    <property type="nucleotide sequence ID" value="NZ_JAUSVX010000006.1"/>
</dbReference>
<proteinExistence type="predicted"/>
<name>A0ABU0J842_9HYPH</name>
<protein>
    <submittedName>
        <fullName evidence="1">Mitochondrial fission protein ELM1</fullName>
    </submittedName>
</protein>